<dbReference type="EMBL" id="VKGK01000015">
    <property type="protein sequence ID" value="TRY13915.1"/>
    <property type="molecule type" value="Genomic_DNA"/>
</dbReference>
<dbReference type="SUPFAM" id="SSF46689">
    <property type="entry name" value="Homeodomain-like"/>
    <property type="match status" value="1"/>
</dbReference>
<dbReference type="RefSeq" id="WP_144040696.1">
    <property type="nucleotide sequence ID" value="NZ_BMPL01000015.1"/>
</dbReference>
<gene>
    <name evidence="1" type="ORF">FN961_13475</name>
</gene>
<dbReference type="InterPro" id="IPR009057">
    <property type="entry name" value="Homeodomain-like_sf"/>
</dbReference>
<keyword evidence="2" id="KW-1185">Reference proteome</keyword>
<dbReference type="OrthoDB" id="129174at2"/>
<evidence type="ECO:0000313" key="2">
    <source>
        <dbReference type="Proteomes" id="UP000318126"/>
    </source>
</evidence>
<sequence length="150" mass="17429">MTADNVCKPKDLMRLIRKETNARMRLKLLALLHFQEGRSRYQIAEYLKVSRTSVNKWIANYLTAGLEGLKEKKHTGRPAALNDTQIEQLTHFIKARTCSRSTDPLHGCDIQRYISESFGVNYEISNIYRILERLGYAWITRHDNKAMSVN</sequence>
<organism evidence="1 2">
    <name type="scientific">Shewanella hanedai</name>
    <name type="common">Alteromonas hanedai</name>
    <dbReference type="NCBI Taxonomy" id="25"/>
    <lineage>
        <taxon>Bacteria</taxon>
        <taxon>Pseudomonadati</taxon>
        <taxon>Pseudomonadota</taxon>
        <taxon>Gammaproteobacteria</taxon>
        <taxon>Alteromonadales</taxon>
        <taxon>Shewanellaceae</taxon>
        <taxon>Shewanella</taxon>
    </lineage>
</organism>
<accession>A0A553JN73</accession>
<protein>
    <submittedName>
        <fullName evidence="1">Transposase</fullName>
    </submittedName>
</protein>
<reference evidence="2" key="1">
    <citation type="submission" date="2019-07" db="EMBL/GenBank/DDBJ databases">
        <title>Shewanella sp. YLB-08 draft genomic sequence.</title>
        <authorList>
            <person name="Yu L."/>
        </authorList>
    </citation>
    <scope>NUCLEOTIDE SEQUENCE [LARGE SCALE GENOMIC DNA]</scope>
    <source>
        <strain evidence="2">JCM 20706</strain>
    </source>
</reference>
<dbReference type="Pfam" id="PF13565">
    <property type="entry name" value="HTH_32"/>
    <property type="match status" value="1"/>
</dbReference>
<dbReference type="Proteomes" id="UP000318126">
    <property type="component" value="Unassembled WGS sequence"/>
</dbReference>
<comment type="caution">
    <text evidence="1">The sequence shown here is derived from an EMBL/GenBank/DDBJ whole genome shotgun (WGS) entry which is preliminary data.</text>
</comment>
<proteinExistence type="predicted"/>
<evidence type="ECO:0000313" key="1">
    <source>
        <dbReference type="EMBL" id="TRY13915.1"/>
    </source>
</evidence>
<name>A0A553JN73_SHEHA</name>
<dbReference type="AlphaFoldDB" id="A0A553JN73"/>